<dbReference type="PANTHER" id="PTHR33608:SF3">
    <property type="entry name" value="SLR2013 PROTEIN"/>
    <property type="match status" value="1"/>
</dbReference>
<dbReference type="STRING" id="1300349.I603_2322"/>
<comment type="caution">
    <text evidence="2">The sequence shown here is derived from an EMBL/GenBank/DDBJ whole genome shotgun (WGS) entry which is preliminary data.</text>
</comment>
<feature type="domain" description="DUF58" evidence="1">
    <location>
        <begin position="214"/>
        <end position="387"/>
    </location>
</feature>
<dbReference type="Proteomes" id="UP000092484">
    <property type="component" value="Unassembled WGS sequence"/>
</dbReference>
<organism evidence="2 3">
    <name type="scientific">Erythrobacter dokdonensis DSW-74</name>
    <dbReference type="NCBI Taxonomy" id="1300349"/>
    <lineage>
        <taxon>Bacteria</taxon>
        <taxon>Pseudomonadati</taxon>
        <taxon>Pseudomonadota</taxon>
        <taxon>Alphaproteobacteria</taxon>
        <taxon>Sphingomonadales</taxon>
        <taxon>Erythrobacteraceae</taxon>
        <taxon>Erythrobacter/Porphyrobacter group</taxon>
        <taxon>Erythrobacter</taxon>
    </lineage>
</organism>
<evidence type="ECO:0000313" key="3">
    <source>
        <dbReference type="Proteomes" id="UP000092484"/>
    </source>
</evidence>
<protein>
    <submittedName>
        <fullName evidence="2">DUF58 domain-containing protein</fullName>
    </submittedName>
</protein>
<dbReference type="CDD" id="cd00198">
    <property type="entry name" value="vWFA"/>
    <property type="match status" value="1"/>
</dbReference>
<sequence length="452" mass="48729">MARLRLPSVSLPALPLVPTERAAWAMAALAPVALVIAATAPGAWVAAPVLGGVLLALVVIDAALAGRSAGWEIHTPADVEVGQPTPVAASAGFADGRRGSVTAALACDPRLAPGGRVTFALAPAQDGAGWRGQTTVTPDRRGTAAITRAWLRWEGPLRLGARQVSTERGEAVRIWPDLSPVRSKDLQTFLRNAQTGLIARRIRGEGTQFEALSEYEAGMDRRRIDWKASARHNHLYARENESERNNQIVFAFDCGQAMCEPVDGLPRIDRAVSAALTCAYVALKGGDKCALFGFARRPQLMTPFIGNARAFHRLQSAAAGLDYESTEPNFTLALATLTARLRRRSLVVVFSDFTDPTAAELMVESLGRLANKHLVLFVTMADAEIEEIIAAPAADIATLARSVTADTLAQQRKLVLQRLRRMGIDVIEAPWNKIGPQLIDRYLLIKNSETIG</sequence>
<dbReference type="PATRIC" id="fig|1300349.4.peg.2312"/>
<name>A0A1A7BGM8_9SPHN</name>
<dbReference type="PANTHER" id="PTHR33608">
    <property type="entry name" value="BLL2464 PROTEIN"/>
    <property type="match status" value="1"/>
</dbReference>
<gene>
    <name evidence="2" type="ORF">I603_2322</name>
</gene>
<dbReference type="AlphaFoldDB" id="A0A1A7BGM8"/>
<accession>A0A1A7BGM8</accession>
<dbReference type="Pfam" id="PF01882">
    <property type="entry name" value="DUF58"/>
    <property type="match status" value="1"/>
</dbReference>
<dbReference type="SUPFAM" id="SSF53300">
    <property type="entry name" value="vWA-like"/>
    <property type="match status" value="1"/>
</dbReference>
<dbReference type="InterPro" id="IPR036465">
    <property type="entry name" value="vWFA_dom_sf"/>
</dbReference>
<evidence type="ECO:0000313" key="2">
    <source>
        <dbReference type="EMBL" id="OBV10360.1"/>
    </source>
</evidence>
<dbReference type="InterPro" id="IPR002881">
    <property type="entry name" value="DUF58"/>
</dbReference>
<dbReference type="EMBL" id="LZYB01000006">
    <property type="protein sequence ID" value="OBV10360.1"/>
    <property type="molecule type" value="Genomic_DNA"/>
</dbReference>
<dbReference type="RefSeq" id="WP_068865184.1">
    <property type="nucleotide sequence ID" value="NZ_LZYB01000006.1"/>
</dbReference>
<proteinExistence type="predicted"/>
<evidence type="ECO:0000259" key="1">
    <source>
        <dbReference type="Pfam" id="PF01882"/>
    </source>
</evidence>
<reference evidence="2 3" key="1">
    <citation type="submission" date="2016-06" db="EMBL/GenBank/DDBJ databases">
        <title>Genome sequence of Porphyrobacter dokdonensis DSW-74.</title>
        <authorList>
            <person name="Kim J.F."/>
            <person name="Song J.Y."/>
        </authorList>
    </citation>
    <scope>NUCLEOTIDE SEQUENCE [LARGE SCALE GENOMIC DNA]</scope>
    <source>
        <strain evidence="2 3">DSW-74</strain>
    </source>
</reference>
<keyword evidence="3" id="KW-1185">Reference proteome</keyword>